<evidence type="ECO:0000256" key="6">
    <source>
        <dbReference type="ARBA" id="ARBA00023136"/>
    </source>
</evidence>
<feature type="domain" description="CstA N-terminal" evidence="8">
    <location>
        <begin position="3"/>
        <end position="143"/>
    </location>
</feature>
<feature type="transmembrane region" description="Helical" evidence="7">
    <location>
        <begin position="186"/>
        <end position="207"/>
    </location>
</feature>
<evidence type="ECO:0000256" key="3">
    <source>
        <dbReference type="ARBA" id="ARBA00022475"/>
    </source>
</evidence>
<dbReference type="OrthoDB" id="9761224at2"/>
<evidence type="ECO:0000313" key="10">
    <source>
        <dbReference type="Proteomes" id="UP000298460"/>
    </source>
</evidence>
<feature type="transmembrane region" description="Helical" evidence="7">
    <location>
        <begin position="413"/>
        <end position="431"/>
    </location>
</feature>
<organism evidence="9 10">
    <name type="scientific">Desulfosporosinus fructosivorans</name>
    <dbReference type="NCBI Taxonomy" id="2018669"/>
    <lineage>
        <taxon>Bacteria</taxon>
        <taxon>Bacillati</taxon>
        <taxon>Bacillota</taxon>
        <taxon>Clostridia</taxon>
        <taxon>Eubacteriales</taxon>
        <taxon>Desulfitobacteriaceae</taxon>
        <taxon>Desulfosporosinus</taxon>
    </lineage>
</organism>
<feature type="transmembrane region" description="Helical" evidence="7">
    <location>
        <begin position="126"/>
        <end position="151"/>
    </location>
</feature>
<dbReference type="GO" id="GO:0009267">
    <property type="term" value="P:cellular response to starvation"/>
    <property type="evidence" value="ECO:0007669"/>
    <property type="project" value="InterPro"/>
</dbReference>
<protein>
    <submittedName>
        <fullName evidence="9">Carbon starvation protein A</fullName>
    </submittedName>
</protein>
<feature type="transmembrane region" description="Helical" evidence="7">
    <location>
        <begin position="67"/>
        <end position="91"/>
    </location>
</feature>
<feature type="transmembrane region" description="Helical" evidence="7">
    <location>
        <begin position="264"/>
        <end position="287"/>
    </location>
</feature>
<feature type="transmembrane region" description="Helical" evidence="7">
    <location>
        <begin position="385"/>
        <end position="406"/>
    </location>
</feature>
<keyword evidence="5 7" id="KW-1133">Transmembrane helix</keyword>
<evidence type="ECO:0000256" key="5">
    <source>
        <dbReference type="ARBA" id="ARBA00022989"/>
    </source>
</evidence>
<keyword evidence="3" id="KW-1003">Cell membrane</keyword>
<feature type="transmembrane region" description="Helical" evidence="7">
    <location>
        <begin position="361"/>
        <end position="379"/>
    </location>
</feature>
<evidence type="ECO:0000256" key="2">
    <source>
        <dbReference type="ARBA" id="ARBA00007755"/>
    </source>
</evidence>
<dbReference type="PANTHER" id="PTHR30252">
    <property type="entry name" value="INNER MEMBRANE PEPTIDE TRANSPORTER"/>
    <property type="match status" value="1"/>
</dbReference>
<dbReference type="GO" id="GO:0005886">
    <property type="term" value="C:plasma membrane"/>
    <property type="evidence" value="ECO:0007669"/>
    <property type="project" value="UniProtKB-SubCell"/>
</dbReference>
<comment type="subcellular location">
    <subcellularLocation>
        <location evidence="1">Cell membrane</location>
        <topology evidence="1">Multi-pass membrane protein</topology>
    </subcellularLocation>
</comment>
<sequence>MITFLLSFVALILGYIVYGKFVEKVFGINENLETPAYSKTDGVDYVPMDSNRGSLVQLLNIAGLGPIFGPIAGALWGPVAFIWIVLGGIFAGGVHDYFSGMLSVRNGGAQLPDIVGKYLGKGMRHFVNAFSVVLLLLVGTVFVAGPAGLIVTLTPSWISLSFVTLAIFFYYILATLLPIDKIIGKIYPLFGALLVIMAVGVGVGLVVKGYQIPELTLSNLHPKNLPMWPLLFITIACGAISGFHATQSPLIARTIKNEKNGRKIFYGMMIGESAIALIWAAAGMAVFGGTGGLQEALATGGGPAGVVRTISITLLGSIGGTLAILGVIILPITSGDTAFRGARLVIADFFKMSQKPMSKRLAISIPLFAVAFALSKIDFNFLWRYFSWANQTTAMILLWAAAMFLVKEKRLHWIATIPAVFMTAVTFTYLLQAPEGFGLPTSISYPVGLLITAGITLLFASKVRKERKLETDENLS</sequence>
<evidence type="ECO:0000256" key="7">
    <source>
        <dbReference type="SAM" id="Phobius"/>
    </source>
</evidence>
<dbReference type="InterPro" id="IPR003706">
    <property type="entry name" value="CstA_N"/>
</dbReference>
<dbReference type="EMBL" id="SPQQ01000003">
    <property type="protein sequence ID" value="TGE38077.1"/>
    <property type="molecule type" value="Genomic_DNA"/>
</dbReference>
<keyword evidence="10" id="KW-1185">Reference proteome</keyword>
<evidence type="ECO:0000259" key="8">
    <source>
        <dbReference type="Pfam" id="PF02554"/>
    </source>
</evidence>
<dbReference type="Proteomes" id="UP000298460">
    <property type="component" value="Unassembled WGS sequence"/>
</dbReference>
<dbReference type="PANTHER" id="PTHR30252:SF4">
    <property type="entry name" value="CARBON STARVATION"/>
    <property type="match status" value="1"/>
</dbReference>
<proteinExistence type="inferred from homology"/>
<dbReference type="Pfam" id="PF02554">
    <property type="entry name" value="CstA"/>
    <property type="match status" value="3"/>
</dbReference>
<evidence type="ECO:0000256" key="1">
    <source>
        <dbReference type="ARBA" id="ARBA00004651"/>
    </source>
</evidence>
<evidence type="ECO:0000313" key="9">
    <source>
        <dbReference type="EMBL" id="TGE38077.1"/>
    </source>
</evidence>
<feature type="transmembrane region" description="Helical" evidence="7">
    <location>
        <begin position="443"/>
        <end position="460"/>
    </location>
</feature>
<comment type="similarity">
    <text evidence="2">Belongs to the peptide transporter carbon starvation (CstA) (TC 2.A.114) family.</text>
</comment>
<feature type="transmembrane region" description="Helical" evidence="7">
    <location>
        <begin position="157"/>
        <end position="179"/>
    </location>
</feature>
<keyword evidence="6 7" id="KW-0472">Membrane</keyword>
<dbReference type="InterPro" id="IPR051605">
    <property type="entry name" value="CstA"/>
</dbReference>
<keyword evidence="4 7" id="KW-0812">Transmembrane</keyword>
<reference evidence="9 10" key="1">
    <citation type="submission" date="2019-03" db="EMBL/GenBank/DDBJ databases">
        <title>Draft Genome Sequence of Desulfosporosinus fructosivorans Strain 63.6F, Isolated from Marine Sediment in the Baltic Sea.</title>
        <authorList>
            <person name="Hausmann B."/>
            <person name="Vandieken V."/>
            <person name="Pjevac P."/>
            <person name="Schreck K."/>
            <person name="Herbold C.W."/>
            <person name="Loy A."/>
        </authorList>
    </citation>
    <scope>NUCLEOTIDE SEQUENCE [LARGE SCALE GENOMIC DNA]</scope>
    <source>
        <strain evidence="9 10">63.6F</strain>
    </source>
</reference>
<accession>A0A4Z0R7S2</accession>
<feature type="domain" description="CstA N-terminal" evidence="8">
    <location>
        <begin position="296"/>
        <end position="428"/>
    </location>
</feature>
<name>A0A4Z0R7S2_9FIRM</name>
<evidence type="ECO:0000256" key="4">
    <source>
        <dbReference type="ARBA" id="ARBA00022692"/>
    </source>
</evidence>
<feature type="domain" description="CstA N-terminal" evidence="8">
    <location>
        <begin position="162"/>
        <end position="278"/>
    </location>
</feature>
<feature type="transmembrane region" description="Helical" evidence="7">
    <location>
        <begin position="227"/>
        <end position="252"/>
    </location>
</feature>
<gene>
    <name evidence="9" type="ORF">E4K67_08810</name>
</gene>
<comment type="caution">
    <text evidence="9">The sequence shown here is derived from an EMBL/GenBank/DDBJ whole genome shotgun (WGS) entry which is preliminary data.</text>
</comment>
<dbReference type="RefSeq" id="WP_135546059.1">
    <property type="nucleotide sequence ID" value="NZ_SPQQ01000003.1"/>
</dbReference>
<dbReference type="AlphaFoldDB" id="A0A4Z0R7S2"/>
<feature type="transmembrane region" description="Helical" evidence="7">
    <location>
        <begin position="307"/>
        <end position="330"/>
    </location>
</feature>